<protein>
    <submittedName>
        <fullName evidence="6">Aste57867_9963 protein</fullName>
    </submittedName>
</protein>
<evidence type="ECO:0000256" key="2">
    <source>
        <dbReference type="SAM" id="Phobius"/>
    </source>
</evidence>
<dbReference type="Proteomes" id="UP000332933">
    <property type="component" value="Unassembled WGS sequence"/>
</dbReference>
<feature type="domain" description="Acyltransferase 3" evidence="3">
    <location>
        <begin position="37"/>
        <end position="377"/>
    </location>
</feature>
<reference evidence="5" key="2">
    <citation type="submission" date="2019-06" db="EMBL/GenBank/DDBJ databases">
        <title>Genomics analysis of Aphanomyces spp. identifies a new class of oomycete effector associated with host adaptation.</title>
        <authorList>
            <person name="Gaulin E."/>
        </authorList>
    </citation>
    <scope>NUCLEOTIDE SEQUENCE</scope>
    <source>
        <strain evidence="5">CBS 578.67</strain>
    </source>
</reference>
<reference evidence="6 7" key="1">
    <citation type="submission" date="2019-03" db="EMBL/GenBank/DDBJ databases">
        <authorList>
            <person name="Gaulin E."/>
            <person name="Dumas B."/>
        </authorList>
    </citation>
    <scope>NUCLEOTIDE SEQUENCE [LARGE SCALE GENOMIC DNA]</scope>
    <source>
        <strain evidence="6">CBS 568.67</strain>
    </source>
</reference>
<feature type="transmembrane region" description="Helical" evidence="2">
    <location>
        <begin position="62"/>
        <end position="82"/>
    </location>
</feature>
<dbReference type="Pfam" id="PF01757">
    <property type="entry name" value="Acyl_transf_3"/>
    <property type="match status" value="1"/>
</dbReference>
<feature type="transmembrane region" description="Helical" evidence="2">
    <location>
        <begin position="293"/>
        <end position="312"/>
    </location>
</feature>
<evidence type="ECO:0000259" key="4">
    <source>
        <dbReference type="Pfam" id="PF19040"/>
    </source>
</evidence>
<dbReference type="AlphaFoldDB" id="A0A485KPI1"/>
<dbReference type="EMBL" id="CAADRA010005195">
    <property type="protein sequence ID" value="VFT86841.1"/>
    <property type="molecule type" value="Genomic_DNA"/>
</dbReference>
<dbReference type="PANTHER" id="PTHR23028:SF53">
    <property type="entry name" value="ACYL_TRANSF_3 DOMAIN-CONTAINING PROTEIN"/>
    <property type="match status" value="1"/>
</dbReference>
<proteinExistence type="predicted"/>
<feature type="transmembrane region" description="Helical" evidence="2">
    <location>
        <begin position="270"/>
        <end position="287"/>
    </location>
</feature>
<keyword evidence="2" id="KW-1133">Transmembrane helix</keyword>
<feature type="region of interest" description="Disordered" evidence="1">
    <location>
        <begin position="1"/>
        <end position="28"/>
    </location>
</feature>
<accession>A0A485KPI1</accession>
<evidence type="ECO:0000259" key="3">
    <source>
        <dbReference type="Pfam" id="PF01757"/>
    </source>
</evidence>
<keyword evidence="2" id="KW-0812">Transmembrane</keyword>
<dbReference type="PANTHER" id="PTHR23028">
    <property type="entry name" value="ACETYLTRANSFERASE"/>
    <property type="match status" value="1"/>
</dbReference>
<feature type="domain" description="SGNH" evidence="4">
    <location>
        <begin position="503"/>
        <end position="709"/>
    </location>
</feature>
<dbReference type="OrthoDB" id="207378at2759"/>
<dbReference type="InterPro" id="IPR050879">
    <property type="entry name" value="Acyltransferase_3"/>
</dbReference>
<evidence type="ECO:0000313" key="6">
    <source>
        <dbReference type="EMBL" id="VFT86841.1"/>
    </source>
</evidence>
<feature type="transmembrane region" description="Helical" evidence="2">
    <location>
        <begin position="103"/>
        <end position="123"/>
    </location>
</feature>
<dbReference type="GO" id="GO:0016747">
    <property type="term" value="F:acyltransferase activity, transferring groups other than amino-acyl groups"/>
    <property type="evidence" value="ECO:0007669"/>
    <property type="project" value="InterPro"/>
</dbReference>
<dbReference type="GO" id="GO:0016020">
    <property type="term" value="C:membrane"/>
    <property type="evidence" value="ECO:0007669"/>
    <property type="project" value="TreeGrafter"/>
</dbReference>
<keyword evidence="7" id="KW-1185">Reference proteome</keyword>
<dbReference type="EMBL" id="VJMH01005174">
    <property type="protein sequence ID" value="KAF0699493.1"/>
    <property type="molecule type" value="Genomic_DNA"/>
</dbReference>
<keyword evidence="2" id="KW-0472">Membrane</keyword>
<sequence>MTDHAATQIESGQRPKSAKRSKSSFHAFPPPHVYRPDIDGLRTLAVVPVLLFHAYPERFPSGFIGVDIFFVISGFLISGILFKQNANGTFSYADFYSRRIRRIYPTLLIVLVVTWLLGCLYLLADKLKALVSTLLAGTLFGANLQVMLLERGYFDDDIKTNPLLHLWSLGVEEQFYIFWPFFASWITRASVPKAISMQVVAIAASFLTNVVLLHASSSNKYAFYFPLSRFWQMGVGGLLAYLDRHPAAILRKNSTSPPASAPSTSSLTRHALSVAGLGFVLLGFAFLDESSAFPGFWALLPTFGAAFLIAAGPQAWLNRRVLSCSPVIYVGKLSYALYLWHWPLLVFAKLRYPNAAHRPAIMSPLAMLALSALLSCISLHGIENAVRHSKSKFVIPGLLAGMLSCTFLAAAGIRDPVAFSLTQQDINHQLQLVESPVTNTTTDIPVTSRPTSSPAVISRTVNATGNGRPTADAITAAIGDWNPNQGFSVLPATDHLYGHADDRILNPGREESALLVVLGDSHAEMLKPRFLHLFQSTDKPFPTVVFKAPTAACPTWWSPEDLAAIQTARPHAVLIGLHWLRYFRPGGHNEATDIHNPPRCCDASYNDTCADQSVGDVGEILARFQTDVAALTGAGIPVYVTTVNLEGQAFDPLATDGVPLSRSIFRQTHATVVELVEAAIARANATMLDLSENQCWNDMCAVVDTASVPIMINEHLFRSSVAATYLSVLDVVVTAALANTAGTATAQPSIPKQREMFNTAKGLLLSPPTYAKIIQAVPDWDPDFGYSPTPQNTIYAPWHEEDYELNPGQPNVIMLWGDSHANMLKPRFLELFTQHTQRGGAPSGFPSIVAKTKWGRPMLSCFQPMYDNYVAMIKATKPKVLLHSLRWIAYLNPGLSDDAPLDTPEYCVTPHYEAKCMKHRPKDVTAWLKTYSADLAAIGAQGTAVFAATMNPEGYAFMPEHMLSGSDVVDVKSVDRAAFRKANQFLVESIERAIHDANVTMLDYSEHYCWNDVCEVLTRAGEPVMRDHDHFRRTYVRDYVNIVDQLVEAAMAK</sequence>
<feature type="domain" description="SGNH" evidence="4">
    <location>
        <begin position="804"/>
        <end position="1033"/>
    </location>
</feature>
<feature type="transmembrane region" description="Helical" evidence="2">
    <location>
        <begin position="321"/>
        <end position="340"/>
    </location>
</feature>
<dbReference type="InterPro" id="IPR002656">
    <property type="entry name" value="Acyl_transf_3_dom"/>
</dbReference>
<feature type="transmembrane region" description="Helical" evidence="2">
    <location>
        <begin position="393"/>
        <end position="413"/>
    </location>
</feature>
<name>A0A485KPI1_9STRA</name>
<gene>
    <name evidence="6" type="primary">Aste57867_9963</name>
    <name evidence="5" type="ORF">As57867_009924</name>
    <name evidence="6" type="ORF">ASTE57867_9963</name>
</gene>
<evidence type="ECO:0000313" key="7">
    <source>
        <dbReference type="Proteomes" id="UP000332933"/>
    </source>
</evidence>
<feature type="transmembrane region" description="Helical" evidence="2">
    <location>
        <begin position="360"/>
        <end position="381"/>
    </location>
</feature>
<organism evidence="6 7">
    <name type="scientific">Aphanomyces stellatus</name>
    <dbReference type="NCBI Taxonomy" id="120398"/>
    <lineage>
        <taxon>Eukaryota</taxon>
        <taxon>Sar</taxon>
        <taxon>Stramenopiles</taxon>
        <taxon>Oomycota</taxon>
        <taxon>Saprolegniomycetes</taxon>
        <taxon>Saprolegniales</taxon>
        <taxon>Verrucalvaceae</taxon>
        <taxon>Aphanomyces</taxon>
    </lineage>
</organism>
<evidence type="ECO:0000313" key="5">
    <source>
        <dbReference type="EMBL" id="KAF0699493.1"/>
    </source>
</evidence>
<dbReference type="Pfam" id="PF19040">
    <property type="entry name" value="SGNH"/>
    <property type="match status" value="2"/>
</dbReference>
<dbReference type="GO" id="GO:0000271">
    <property type="term" value="P:polysaccharide biosynthetic process"/>
    <property type="evidence" value="ECO:0007669"/>
    <property type="project" value="TreeGrafter"/>
</dbReference>
<evidence type="ECO:0000256" key="1">
    <source>
        <dbReference type="SAM" id="MobiDB-lite"/>
    </source>
</evidence>
<dbReference type="InterPro" id="IPR043968">
    <property type="entry name" value="SGNH"/>
</dbReference>
<feature type="transmembrane region" description="Helical" evidence="2">
    <location>
        <begin position="194"/>
        <end position="215"/>
    </location>
</feature>